<proteinExistence type="predicted"/>
<gene>
    <name evidence="2" type="ORF">UJA718_LOCUS40408</name>
</gene>
<dbReference type="AlphaFoldDB" id="A0A821N5I5"/>
<accession>A0A821N5I5</accession>
<feature type="coiled-coil region" evidence="1">
    <location>
        <begin position="43"/>
        <end position="142"/>
    </location>
</feature>
<feature type="non-terminal residue" evidence="2">
    <location>
        <position position="1"/>
    </location>
</feature>
<evidence type="ECO:0000313" key="2">
    <source>
        <dbReference type="EMBL" id="CAF4781626.1"/>
    </source>
</evidence>
<feature type="non-terminal residue" evidence="2">
    <location>
        <position position="154"/>
    </location>
</feature>
<keyword evidence="3" id="KW-1185">Reference proteome</keyword>
<evidence type="ECO:0000256" key="1">
    <source>
        <dbReference type="SAM" id="Coils"/>
    </source>
</evidence>
<sequence>QTFKDKIHRLVTERPELFTDVGEETTERFDHLITTVEHQATHIDLLQSENEQSQEQLRNQIQELQSSLDACRYQLENERPVQSQQLVCATPPSDEISQTNIENYEKQIRQLQQKLSQHDDEKSLLRERLNEVELELRKVLDDHASTTAMYDEQL</sequence>
<organism evidence="2 3">
    <name type="scientific">Rotaria socialis</name>
    <dbReference type="NCBI Taxonomy" id="392032"/>
    <lineage>
        <taxon>Eukaryota</taxon>
        <taxon>Metazoa</taxon>
        <taxon>Spiralia</taxon>
        <taxon>Gnathifera</taxon>
        <taxon>Rotifera</taxon>
        <taxon>Eurotatoria</taxon>
        <taxon>Bdelloidea</taxon>
        <taxon>Philodinida</taxon>
        <taxon>Philodinidae</taxon>
        <taxon>Rotaria</taxon>
    </lineage>
</organism>
<evidence type="ECO:0000313" key="3">
    <source>
        <dbReference type="Proteomes" id="UP000663873"/>
    </source>
</evidence>
<reference evidence="2" key="1">
    <citation type="submission" date="2021-02" db="EMBL/GenBank/DDBJ databases">
        <authorList>
            <person name="Nowell W R."/>
        </authorList>
    </citation>
    <scope>NUCLEOTIDE SEQUENCE</scope>
</reference>
<name>A0A821N5I5_9BILA</name>
<keyword evidence="1" id="KW-0175">Coiled coil</keyword>
<comment type="caution">
    <text evidence="2">The sequence shown here is derived from an EMBL/GenBank/DDBJ whole genome shotgun (WGS) entry which is preliminary data.</text>
</comment>
<protein>
    <submittedName>
        <fullName evidence="2">Uncharacterized protein</fullName>
    </submittedName>
</protein>
<dbReference type="EMBL" id="CAJOBP010044640">
    <property type="protein sequence ID" value="CAF4781626.1"/>
    <property type="molecule type" value="Genomic_DNA"/>
</dbReference>
<dbReference type="Proteomes" id="UP000663873">
    <property type="component" value="Unassembled WGS sequence"/>
</dbReference>